<reference evidence="1 2" key="1">
    <citation type="submission" date="2015-02" db="EMBL/GenBank/DDBJ databases">
        <title>Single-cell genomics of uncultivated deep-branching MTB reveals a conserved set of magnetosome genes.</title>
        <authorList>
            <person name="Kolinko S."/>
            <person name="Richter M."/>
            <person name="Glockner F.O."/>
            <person name="Brachmann A."/>
            <person name="Schuler D."/>
        </authorList>
    </citation>
    <scope>NUCLEOTIDE SEQUENCE [LARGE SCALE GENOMIC DNA]</scope>
    <source>
        <strain evidence="1">TM-1</strain>
    </source>
</reference>
<protein>
    <submittedName>
        <fullName evidence="1">Uncharacterized protein</fullName>
    </submittedName>
</protein>
<dbReference type="EMBL" id="LACI01001365">
    <property type="protein sequence ID" value="KJU84619.1"/>
    <property type="molecule type" value="Genomic_DNA"/>
</dbReference>
<evidence type="ECO:0000313" key="2">
    <source>
        <dbReference type="Proteomes" id="UP000033423"/>
    </source>
</evidence>
<accession>A0A0F3GRN9</accession>
<name>A0A0F3GRN9_9BACT</name>
<organism evidence="1 2">
    <name type="scientific">Candidatus Magnetobacterium bavaricum</name>
    <dbReference type="NCBI Taxonomy" id="29290"/>
    <lineage>
        <taxon>Bacteria</taxon>
        <taxon>Pseudomonadati</taxon>
        <taxon>Nitrospirota</taxon>
        <taxon>Thermodesulfovibrionia</taxon>
        <taxon>Thermodesulfovibrionales</taxon>
        <taxon>Candidatus Magnetobacteriaceae</taxon>
        <taxon>Candidatus Magnetobacterium</taxon>
    </lineage>
</organism>
<dbReference type="SUPFAM" id="SSF54427">
    <property type="entry name" value="NTF2-like"/>
    <property type="match status" value="1"/>
</dbReference>
<proteinExistence type="predicted"/>
<dbReference type="AlphaFoldDB" id="A0A0F3GRN9"/>
<gene>
    <name evidence="1" type="ORF">MBAV_003190</name>
</gene>
<keyword evidence="2" id="KW-1185">Reference proteome</keyword>
<evidence type="ECO:0000313" key="1">
    <source>
        <dbReference type="EMBL" id="KJU84619.1"/>
    </source>
</evidence>
<sequence length="132" mass="15498">MVSKLRMLREEVEIYTTKKEAIRSLVTGYYNAILDKDVNKALNMFIYKQRDKKREIFLTDTAKVTVSYDINIIAVLVLNDKSSLLIAKVTHKTRRSGKEAQETQNIYFELKKENGFWKIANIEYVVPYNQLK</sequence>
<dbReference type="InterPro" id="IPR032710">
    <property type="entry name" value="NTF2-like_dom_sf"/>
</dbReference>
<comment type="caution">
    <text evidence="1">The sequence shown here is derived from an EMBL/GenBank/DDBJ whole genome shotgun (WGS) entry which is preliminary data.</text>
</comment>
<dbReference type="Proteomes" id="UP000033423">
    <property type="component" value="Unassembled WGS sequence"/>
</dbReference>